<dbReference type="Gene3D" id="1.10.287.950">
    <property type="entry name" value="Methyl-accepting chemotaxis protein"/>
    <property type="match status" value="1"/>
</dbReference>
<evidence type="ECO:0000256" key="1">
    <source>
        <dbReference type="ARBA" id="ARBA00004429"/>
    </source>
</evidence>
<evidence type="ECO:0000256" key="4">
    <source>
        <dbReference type="ARBA" id="ARBA00022692"/>
    </source>
</evidence>
<reference evidence="15 16" key="1">
    <citation type="submission" date="2017-07" db="EMBL/GenBank/DDBJ databases">
        <title>Whole genome sequence of Azospirillum brasilense 2A1, a potential biofertilizer strain.</title>
        <authorList>
            <person name="Fontana C.A."/>
            <person name="Toffoli L.M."/>
            <person name="Salazar S.M."/>
            <person name="Puglisi E."/>
            <person name="Pedraza R."/>
            <person name="Bassi D."/>
            <person name="Cocconcelli P.S."/>
        </authorList>
    </citation>
    <scope>NUCLEOTIDE SEQUENCE [LARGE SCALE GENOMIC DNA]</scope>
    <source>
        <strain evidence="15 16">2A1</strain>
        <plasmid evidence="15">unnamed</plasmid>
    </source>
</reference>
<dbReference type="InterPro" id="IPR009875">
    <property type="entry name" value="PilZ_domain"/>
</dbReference>
<dbReference type="PROSITE" id="PS50192">
    <property type="entry name" value="T_SNARE"/>
    <property type="match status" value="1"/>
</dbReference>
<keyword evidence="15" id="KW-0614">Plasmid</keyword>
<evidence type="ECO:0000313" key="15">
    <source>
        <dbReference type="EMBL" id="OYD81571.1"/>
    </source>
</evidence>
<name>A0A235H6V3_AZOBR</name>
<dbReference type="SUPFAM" id="SSF58104">
    <property type="entry name" value="Methyl-accepting chemotaxis protein (MCP) signaling domain"/>
    <property type="match status" value="1"/>
</dbReference>
<comment type="subcellular location">
    <subcellularLocation>
        <location evidence="1">Cell inner membrane</location>
        <topology evidence="1">Multi-pass membrane protein</topology>
    </subcellularLocation>
</comment>
<feature type="domain" description="HAMP" evidence="14">
    <location>
        <begin position="209"/>
        <end position="262"/>
    </location>
</feature>
<dbReference type="Pfam" id="PF00672">
    <property type="entry name" value="HAMP"/>
    <property type="match status" value="1"/>
</dbReference>
<keyword evidence="10" id="KW-0175">Coiled coil</keyword>
<dbReference type="Pfam" id="PF07238">
    <property type="entry name" value="PilZ"/>
    <property type="match status" value="1"/>
</dbReference>
<evidence type="ECO:0000259" key="13">
    <source>
        <dbReference type="PROSITE" id="PS50192"/>
    </source>
</evidence>
<keyword evidence="3" id="KW-0997">Cell inner membrane</keyword>
<feature type="coiled-coil region" evidence="10">
    <location>
        <begin position="260"/>
        <end position="292"/>
    </location>
</feature>
<dbReference type="InterPro" id="IPR000727">
    <property type="entry name" value="T_SNARE_dom"/>
</dbReference>
<geneLocation type="plasmid" evidence="15">
    <name>unnamed</name>
</geneLocation>
<evidence type="ECO:0000256" key="2">
    <source>
        <dbReference type="ARBA" id="ARBA00022475"/>
    </source>
</evidence>
<comment type="caution">
    <text evidence="15">The sequence shown here is derived from an EMBL/GenBank/DDBJ whole genome shotgun (WGS) entry which is preliminary data.</text>
</comment>
<dbReference type="PANTHER" id="PTHR32089:SF112">
    <property type="entry name" value="LYSOZYME-LIKE PROTEIN-RELATED"/>
    <property type="match status" value="1"/>
</dbReference>
<dbReference type="AlphaFoldDB" id="A0A235H6V3"/>
<evidence type="ECO:0000256" key="9">
    <source>
        <dbReference type="PROSITE-ProRule" id="PRU00284"/>
    </source>
</evidence>
<evidence type="ECO:0000256" key="5">
    <source>
        <dbReference type="ARBA" id="ARBA00022989"/>
    </source>
</evidence>
<dbReference type="SMART" id="SM00283">
    <property type="entry name" value="MA"/>
    <property type="match status" value="1"/>
</dbReference>
<organism evidence="15 16">
    <name type="scientific">Azospirillum brasilense</name>
    <dbReference type="NCBI Taxonomy" id="192"/>
    <lineage>
        <taxon>Bacteria</taxon>
        <taxon>Pseudomonadati</taxon>
        <taxon>Pseudomonadota</taxon>
        <taxon>Alphaproteobacteria</taxon>
        <taxon>Rhodospirillales</taxon>
        <taxon>Azospirillaceae</taxon>
        <taxon>Azospirillum</taxon>
    </lineage>
</organism>
<keyword evidence="6 11" id="KW-0472">Membrane</keyword>
<dbReference type="Pfam" id="PF17202">
    <property type="entry name" value="sCache_3_3"/>
    <property type="match status" value="1"/>
</dbReference>
<dbReference type="PROSITE" id="PS50885">
    <property type="entry name" value="HAMP"/>
    <property type="match status" value="1"/>
</dbReference>
<dbReference type="EMBL" id="NOWT01000032">
    <property type="protein sequence ID" value="OYD81571.1"/>
    <property type="molecule type" value="Genomic_DNA"/>
</dbReference>
<evidence type="ECO:0000256" key="10">
    <source>
        <dbReference type="SAM" id="Coils"/>
    </source>
</evidence>
<proteinExistence type="inferred from homology"/>
<keyword evidence="5 11" id="KW-1133">Transmembrane helix</keyword>
<dbReference type="InterPro" id="IPR033463">
    <property type="entry name" value="sCache_3"/>
</dbReference>
<dbReference type="InterPro" id="IPR029151">
    <property type="entry name" value="Sensor-like_sf"/>
</dbReference>
<keyword evidence="2" id="KW-1003">Cell membrane</keyword>
<sequence>MNPLRTLSLATKLTILCTLGLIALSGALTYATIAKVTASIGKDAAERREQAITNFRMLLDQRGSEYRLKDGALYIDDVKLDGANDIVDTVRSVTGGVATIFRGDTRVATNIHNPDGSRAVGTKLARGPVYSAVIDGKEPFRGEADILGEAYFTAYDPIIDRNGEVIGVLFVGLKKSIALRVLDEVVPHIIQLAAVITVGMALVMLLVVRRQFRTLDQIRGTMFQLADERYEVTVPGLDRQDEIGAMAKTVEVFRQKGIDNQRLREAQERERREAEAAKIAALESMARTVEQETRTAVDRVAERSVSMDSNAQAMANSAETVSANSQSVAAAAEQALGNAQAVAAATDQLTASIAEITGQVTFASQISRRAVESGRKTEDVVLSLSEAIGHIGEVATFIQDIASQTNLLALNATIEAARAGEAGKGFAVVAQEVKNLATQTSKSAEEISRQITDLQSMTAGAVDAVQDIGRTITEIDGVASSIASAMDEQGAATSEISRNVGQTAAAAQEVSSRIAHVSEEAAVTGSRADEVRRVASDVAGSIDHLREMLVRAVRTATPEVDRRRAPRFEVNLSCTIAGAVGSLTGQLTNLSEGGATIRGLDRMQVGSRGVLTIPGCAVSIPFAVLGGKEQDLHVRFELTPDVTDRFATDFQRLTAGLHPLPAVA</sequence>
<dbReference type="Proteomes" id="UP000215367">
    <property type="component" value="Unassembled WGS sequence"/>
</dbReference>
<dbReference type="InterPro" id="IPR003660">
    <property type="entry name" value="HAMP_dom"/>
</dbReference>
<feature type="transmembrane region" description="Helical" evidence="11">
    <location>
        <begin position="189"/>
        <end position="208"/>
    </location>
</feature>
<dbReference type="InterPro" id="IPR004089">
    <property type="entry name" value="MCPsignal_dom"/>
</dbReference>
<keyword evidence="4 11" id="KW-0812">Transmembrane</keyword>
<feature type="domain" description="Methyl-accepting transducer" evidence="12">
    <location>
        <begin position="310"/>
        <end position="529"/>
    </location>
</feature>
<gene>
    <name evidence="15" type="ORF">CHT98_25600</name>
</gene>
<evidence type="ECO:0008006" key="17">
    <source>
        <dbReference type="Google" id="ProtNLM"/>
    </source>
</evidence>
<evidence type="ECO:0000256" key="11">
    <source>
        <dbReference type="SAM" id="Phobius"/>
    </source>
</evidence>
<comment type="similarity">
    <text evidence="8">Belongs to the methyl-accepting chemotaxis (MCP) protein family.</text>
</comment>
<feature type="domain" description="T-SNARE coiled-coil homology" evidence="13">
    <location>
        <begin position="455"/>
        <end position="517"/>
    </location>
</feature>
<dbReference type="PROSITE" id="PS50111">
    <property type="entry name" value="CHEMOTAXIS_TRANSDUC_2"/>
    <property type="match status" value="1"/>
</dbReference>
<dbReference type="Gene3D" id="1.10.8.500">
    <property type="entry name" value="HAMP domain in histidine kinase"/>
    <property type="match status" value="1"/>
</dbReference>
<keyword evidence="7 9" id="KW-0807">Transducer</keyword>
<dbReference type="SUPFAM" id="SSF103190">
    <property type="entry name" value="Sensory domain-like"/>
    <property type="match status" value="1"/>
</dbReference>
<protein>
    <recommendedName>
        <fullName evidence="17">Methyl-accepting chemotaxis protein</fullName>
    </recommendedName>
</protein>
<evidence type="ECO:0000256" key="8">
    <source>
        <dbReference type="ARBA" id="ARBA00029447"/>
    </source>
</evidence>
<dbReference type="Pfam" id="PF00015">
    <property type="entry name" value="MCPsignal"/>
    <property type="match status" value="1"/>
</dbReference>
<accession>A0A235H6V3</accession>
<dbReference type="GO" id="GO:0035438">
    <property type="term" value="F:cyclic-di-GMP binding"/>
    <property type="evidence" value="ECO:0007669"/>
    <property type="project" value="InterPro"/>
</dbReference>
<evidence type="ECO:0000259" key="12">
    <source>
        <dbReference type="PROSITE" id="PS50111"/>
    </source>
</evidence>
<evidence type="ECO:0000256" key="3">
    <source>
        <dbReference type="ARBA" id="ARBA00022519"/>
    </source>
</evidence>
<dbReference type="GO" id="GO:0005886">
    <property type="term" value="C:plasma membrane"/>
    <property type="evidence" value="ECO:0007669"/>
    <property type="project" value="UniProtKB-SubCell"/>
</dbReference>
<dbReference type="RefSeq" id="WP_094306247.1">
    <property type="nucleotide sequence ID" value="NZ_NOWT01000032.1"/>
</dbReference>
<dbReference type="PANTHER" id="PTHR32089">
    <property type="entry name" value="METHYL-ACCEPTING CHEMOTAXIS PROTEIN MCPB"/>
    <property type="match status" value="1"/>
</dbReference>
<evidence type="ECO:0000259" key="14">
    <source>
        <dbReference type="PROSITE" id="PS50885"/>
    </source>
</evidence>
<dbReference type="SMART" id="SM00304">
    <property type="entry name" value="HAMP"/>
    <property type="match status" value="2"/>
</dbReference>
<dbReference type="Gene3D" id="2.40.10.220">
    <property type="entry name" value="predicted glycosyltransferase like domains"/>
    <property type="match status" value="1"/>
</dbReference>
<evidence type="ECO:0000256" key="6">
    <source>
        <dbReference type="ARBA" id="ARBA00023136"/>
    </source>
</evidence>
<evidence type="ECO:0000313" key="16">
    <source>
        <dbReference type="Proteomes" id="UP000215367"/>
    </source>
</evidence>
<evidence type="ECO:0000256" key="7">
    <source>
        <dbReference type="ARBA" id="ARBA00023224"/>
    </source>
</evidence>
<dbReference type="GO" id="GO:0007165">
    <property type="term" value="P:signal transduction"/>
    <property type="evidence" value="ECO:0007669"/>
    <property type="project" value="UniProtKB-KW"/>
</dbReference>
<dbReference type="SUPFAM" id="SSF141371">
    <property type="entry name" value="PilZ domain-like"/>
    <property type="match status" value="1"/>
</dbReference>